<evidence type="ECO:0000256" key="1">
    <source>
        <dbReference type="ARBA" id="ARBA00004196"/>
    </source>
</evidence>
<evidence type="ECO:0000256" key="2">
    <source>
        <dbReference type="ARBA" id="ARBA00007639"/>
    </source>
</evidence>
<feature type="domain" description="Periplasmic binding protein" evidence="5">
    <location>
        <begin position="40"/>
        <end position="297"/>
    </location>
</feature>
<dbReference type="STRING" id="1050202.GCA_000384035_01001"/>
<dbReference type="Proteomes" id="UP000239352">
    <property type="component" value="Unassembled WGS sequence"/>
</dbReference>
<dbReference type="InParanoid" id="A0A2T0H231"/>
<dbReference type="GO" id="GO:0030246">
    <property type="term" value="F:carbohydrate binding"/>
    <property type="evidence" value="ECO:0007669"/>
    <property type="project" value="UniProtKB-ARBA"/>
</dbReference>
<reference evidence="6 7" key="1">
    <citation type="submission" date="2018-03" db="EMBL/GenBank/DDBJ databases">
        <title>Actinopolyspora mortivallis from Sahara, screening for active biomolecules.</title>
        <authorList>
            <person name="Selama O."/>
            <person name="Wellington E.M.H."/>
            <person name="Hacene H."/>
        </authorList>
    </citation>
    <scope>NUCLEOTIDE SEQUENCE [LARGE SCALE GENOMIC DNA]</scope>
    <source>
        <strain evidence="6 7">M5A</strain>
    </source>
</reference>
<dbReference type="InterPro" id="IPR028082">
    <property type="entry name" value="Peripla_BP_I"/>
</dbReference>
<feature type="signal peptide" evidence="4">
    <location>
        <begin position="1"/>
        <end position="20"/>
    </location>
</feature>
<evidence type="ECO:0000256" key="4">
    <source>
        <dbReference type="SAM" id="SignalP"/>
    </source>
</evidence>
<name>A0A2T0H231_ACTMO</name>
<dbReference type="Pfam" id="PF13407">
    <property type="entry name" value="Peripla_BP_4"/>
    <property type="match status" value="1"/>
</dbReference>
<dbReference type="SUPFAM" id="SSF53822">
    <property type="entry name" value="Periplasmic binding protein-like I"/>
    <property type="match status" value="1"/>
</dbReference>
<comment type="subcellular location">
    <subcellularLocation>
        <location evidence="1">Cell envelope</location>
    </subcellularLocation>
</comment>
<dbReference type="PANTHER" id="PTHR46847:SF1">
    <property type="entry name" value="D-ALLOSE-BINDING PERIPLASMIC PROTEIN-RELATED"/>
    <property type="match status" value="1"/>
</dbReference>
<evidence type="ECO:0000313" key="7">
    <source>
        <dbReference type="Proteomes" id="UP000239352"/>
    </source>
</evidence>
<organism evidence="6 7">
    <name type="scientific">Actinopolyspora mortivallis</name>
    <dbReference type="NCBI Taxonomy" id="33906"/>
    <lineage>
        <taxon>Bacteria</taxon>
        <taxon>Bacillati</taxon>
        <taxon>Actinomycetota</taxon>
        <taxon>Actinomycetes</taxon>
        <taxon>Actinopolysporales</taxon>
        <taxon>Actinopolysporaceae</taxon>
        <taxon>Actinopolyspora</taxon>
    </lineage>
</organism>
<dbReference type="PROSITE" id="PS51257">
    <property type="entry name" value="PROKAR_LIPOPROTEIN"/>
    <property type="match status" value="1"/>
</dbReference>
<dbReference type="AlphaFoldDB" id="A0A2T0H231"/>
<evidence type="ECO:0000313" key="6">
    <source>
        <dbReference type="EMBL" id="PRW65402.1"/>
    </source>
</evidence>
<dbReference type="GO" id="GO:0030313">
    <property type="term" value="C:cell envelope"/>
    <property type="evidence" value="ECO:0007669"/>
    <property type="project" value="UniProtKB-SubCell"/>
</dbReference>
<dbReference type="EMBL" id="PVSR01000001">
    <property type="protein sequence ID" value="PRW65402.1"/>
    <property type="molecule type" value="Genomic_DNA"/>
</dbReference>
<protein>
    <submittedName>
        <fullName evidence="6">LacI family transcriptional regulator</fullName>
    </submittedName>
</protein>
<gene>
    <name evidence="6" type="ORF">CEP50_00730</name>
</gene>
<proteinExistence type="inferred from homology"/>
<dbReference type="InterPro" id="IPR025997">
    <property type="entry name" value="SBP_2_dom"/>
</dbReference>
<dbReference type="PANTHER" id="PTHR46847">
    <property type="entry name" value="D-ALLOSE-BINDING PERIPLASMIC PROTEIN-RELATED"/>
    <property type="match status" value="1"/>
</dbReference>
<comment type="similarity">
    <text evidence="2">Belongs to the bacterial solute-binding protein 2 family.</text>
</comment>
<sequence length="335" mass="35447">MRGVLLVCCLIPLLVSTACGARVYRPGAAGQGDGGGASRVAVVPKALGFDFWERVRLGAECAAERYDGITLHWDGVTSESDVSGQQSLLQNLLAQGLDGLVYAATDARALAPVTRTALRQGVTVANIDSGTTPQPPEVPVFATDNVTAAERGTELLADRIGGSGTVALIEFQPGTNTNATRVRGFHRELRQRPGLELVARQSSDSSYNRALQVTQDILTAHPDLDGIYAANEPSTLGAAEAVRQAGRVGEIRIVGWDASEGQVRALRQGVLTGLIAQDPFRMGYESVRATVDELRGASPRFADTDTGARLVTRENVDSPSVRRLLEPDCASGTTP</sequence>
<feature type="chain" id="PRO_5015597273" evidence="4">
    <location>
        <begin position="21"/>
        <end position="335"/>
    </location>
</feature>
<keyword evidence="7" id="KW-1185">Reference proteome</keyword>
<accession>A0A2T0H231</accession>
<evidence type="ECO:0000256" key="3">
    <source>
        <dbReference type="ARBA" id="ARBA00022729"/>
    </source>
</evidence>
<evidence type="ECO:0000259" key="5">
    <source>
        <dbReference type="Pfam" id="PF13407"/>
    </source>
</evidence>
<dbReference type="Gene3D" id="3.40.50.2300">
    <property type="match status" value="2"/>
</dbReference>
<keyword evidence="3 4" id="KW-0732">Signal</keyword>
<comment type="caution">
    <text evidence="6">The sequence shown here is derived from an EMBL/GenBank/DDBJ whole genome shotgun (WGS) entry which is preliminary data.</text>
</comment>